<accession>A0A165S165</accession>
<gene>
    <name evidence="1" type="ORF">DAEQUDRAFT_129396</name>
</gene>
<keyword evidence="2" id="KW-1185">Reference proteome</keyword>
<evidence type="ECO:0000313" key="1">
    <source>
        <dbReference type="EMBL" id="KZT71402.1"/>
    </source>
</evidence>
<protein>
    <submittedName>
        <fullName evidence="1">Uncharacterized protein</fullName>
    </submittedName>
</protein>
<name>A0A165S165_9APHY</name>
<dbReference type="AlphaFoldDB" id="A0A165S165"/>
<reference evidence="1 2" key="1">
    <citation type="journal article" date="2016" name="Mol. Biol. Evol.">
        <title>Comparative Genomics of Early-Diverging Mushroom-Forming Fungi Provides Insights into the Origins of Lignocellulose Decay Capabilities.</title>
        <authorList>
            <person name="Nagy L.G."/>
            <person name="Riley R."/>
            <person name="Tritt A."/>
            <person name="Adam C."/>
            <person name="Daum C."/>
            <person name="Floudas D."/>
            <person name="Sun H."/>
            <person name="Yadav J.S."/>
            <person name="Pangilinan J."/>
            <person name="Larsson K.H."/>
            <person name="Matsuura K."/>
            <person name="Barry K."/>
            <person name="Labutti K."/>
            <person name="Kuo R."/>
            <person name="Ohm R.A."/>
            <person name="Bhattacharya S.S."/>
            <person name="Shirouzu T."/>
            <person name="Yoshinaga Y."/>
            <person name="Martin F.M."/>
            <person name="Grigoriev I.V."/>
            <person name="Hibbett D.S."/>
        </authorList>
    </citation>
    <scope>NUCLEOTIDE SEQUENCE [LARGE SCALE GENOMIC DNA]</scope>
    <source>
        <strain evidence="1 2">L-15889</strain>
    </source>
</reference>
<organism evidence="1 2">
    <name type="scientific">Daedalea quercina L-15889</name>
    <dbReference type="NCBI Taxonomy" id="1314783"/>
    <lineage>
        <taxon>Eukaryota</taxon>
        <taxon>Fungi</taxon>
        <taxon>Dikarya</taxon>
        <taxon>Basidiomycota</taxon>
        <taxon>Agaricomycotina</taxon>
        <taxon>Agaricomycetes</taxon>
        <taxon>Polyporales</taxon>
        <taxon>Fomitopsis</taxon>
    </lineage>
</organism>
<dbReference type="EMBL" id="KV429046">
    <property type="protein sequence ID" value="KZT71402.1"/>
    <property type="molecule type" value="Genomic_DNA"/>
</dbReference>
<evidence type="ECO:0000313" key="2">
    <source>
        <dbReference type="Proteomes" id="UP000076727"/>
    </source>
</evidence>
<proteinExistence type="predicted"/>
<dbReference type="Proteomes" id="UP000076727">
    <property type="component" value="Unassembled WGS sequence"/>
</dbReference>
<sequence length="51" mass="5635">MPSSLPMQAGLYVDDVPTFFLRLILHWKRLAYPTMLSNAAGAISAISMPLQ</sequence>